<keyword evidence="3" id="KW-1185">Reference proteome</keyword>
<protein>
    <submittedName>
        <fullName evidence="2">Uncharacterized protein</fullName>
    </submittedName>
</protein>
<organism evidence="2 3">
    <name type="scientific">Rubroshorea leprosula</name>
    <dbReference type="NCBI Taxonomy" id="152421"/>
    <lineage>
        <taxon>Eukaryota</taxon>
        <taxon>Viridiplantae</taxon>
        <taxon>Streptophyta</taxon>
        <taxon>Embryophyta</taxon>
        <taxon>Tracheophyta</taxon>
        <taxon>Spermatophyta</taxon>
        <taxon>Magnoliopsida</taxon>
        <taxon>eudicotyledons</taxon>
        <taxon>Gunneridae</taxon>
        <taxon>Pentapetalae</taxon>
        <taxon>rosids</taxon>
        <taxon>malvids</taxon>
        <taxon>Malvales</taxon>
        <taxon>Dipterocarpaceae</taxon>
        <taxon>Rubroshorea</taxon>
    </lineage>
</organism>
<sequence>MKKENNPWTGLEFNAKQEDLQWLEGCMVGIVYSIESIPLLQEKIFMEGYFSCKVHAISGMLVLLEGGIRMNSRIWWNISIEVDNSSDEKSSSLEDESESCHGVIEDGDRGDDGVVLDKERKSAVKDVDVEESLGS</sequence>
<evidence type="ECO:0000313" key="2">
    <source>
        <dbReference type="EMBL" id="GKV13451.1"/>
    </source>
</evidence>
<reference evidence="2 3" key="1">
    <citation type="journal article" date="2021" name="Commun. Biol.">
        <title>The genome of Shorea leprosula (Dipterocarpaceae) highlights the ecological relevance of drought in aseasonal tropical rainforests.</title>
        <authorList>
            <person name="Ng K.K.S."/>
            <person name="Kobayashi M.J."/>
            <person name="Fawcett J.A."/>
            <person name="Hatakeyama M."/>
            <person name="Paape T."/>
            <person name="Ng C.H."/>
            <person name="Ang C.C."/>
            <person name="Tnah L.H."/>
            <person name="Lee C.T."/>
            <person name="Nishiyama T."/>
            <person name="Sese J."/>
            <person name="O'Brien M.J."/>
            <person name="Copetti D."/>
            <person name="Mohd Noor M.I."/>
            <person name="Ong R.C."/>
            <person name="Putra M."/>
            <person name="Sireger I.Z."/>
            <person name="Indrioko S."/>
            <person name="Kosugi Y."/>
            <person name="Izuno A."/>
            <person name="Isagi Y."/>
            <person name="Lee S.L."/>
            <person name="Shimizu K.K."/>
        </authorList>
    </citation>
    <scope>NUCLEOTIDE SEQUENCE [LARGE SCALE GENOMIC DNA]</scope>
    <source>
        <strain evidence="2">214</strain>
    </source>
</reference>
<dbReference type="AlphaFoldDB" id="A0AAV5JRA3"/>
<feature type="compositionally biased region" description="Basic and acidic residues" evidence="1">
    <location>
        <begin position="103"/>
        <end position="116"/>
    </location>
</feature>
<evidence type="ECO:0000313" key="3">
    <source>
        <dbReference type="Proteomes" id="UP001054252"/>
    </source>
</evidence>
<accession>A0AAV5JRA3</accession>
<dbReference type="EMBL" id="BPVZ01000038">
    <property type="protein sequence ID" value="GKV13451.1"/>
    <property type="molecule type" value="Genomic_DNA"/>
</dbReference>
<proteinExistence type="predicted"/>
<dbReference type="Proteomes" id="UP001054252">
    <property type="component" value="Unassembled WGS sequence"/>
</dbReference>
<evidence type="ECO:0000256" key="1">
    <source>
        <dbReference type="SAM" id="MobiDB-lite"/>
    </source>
</evidence>
<name>A0AAV5JRA3_9ROSI</name>
<gene>
    <name evidence="2" type="ORF">SLEP1_g24453</name>
</gene>
<feature type="region of interest" description="Disordered" evidence="1">
    <location>
        <begin position="85"/>
        <end position="116"/>
    </location>
</feature>
<comment type="caution">
    <text evidence="2">The sequence shown here is derived from an EMBL/GenBank/DDBJ whole genome shotgun (WGS) entry which is preliminary data.</text>
</comment>